<dbReference type="PANTHER" id="PTHR20872:SF1">
    <property type="entry name" value="F-BOX DOMAIN-CONTAINING PROTEIN"/>
    <property type="match status" value="1"/>
</dbReference>
<accession>A0AAV2SK35</accession>
<protein>
    <submittedName>
        <fullName evidence="1">Uncharacterized protein</fullName>
    </submittedName>
</protein>
<comment type="caution">
    <text evidence="1">The sequence shown here is derived from an EMBL/GenBank/DDBJ whole genome shotgun (WGS) entry which is preliminary data.</text>
</comment>
<dbReference type="Proteomes" id="UP001497623">
    <property type="component" value="Unassembled WGS sequence"/>
</dbReference>
<proteinExistence type="predicted"/>
<evidence type="ECO:0000313" key="1">
    <source>
        <dbReference type="EMBL" id="CAL4203368.1"/>
    </source>
</evidence>
<dbReference type="EMBL" id="CAXKWB010079272">
    <property type="protein sequence ID" value="CAL4203368.1"/>
    <property type="molecule type" value="Genomic_DNA"/>
</dbReference>
<dbReference type="AlphaFoldDB" id="A0AAV2SK35"/>
<keyword evidence="2" id="KW-1185">Reference proteome</keyword>
<sequence>MDDYMFTKSKFNLCVGWERYLDNTRTTIFLQKTGRHIRNLIFKPMNNLFSLYQFLKTALMLYHYEKGTLGNVTSIRLYFAVKKIGVLEDEKTFGTGGQMLEKFQEFLGIMENLQTLDLRNFLLEVEDAPFLDQVCGVCCETLQTLHLINLTRKPKTLLYPGIFVNLRTLYISPQ</sequence>
<dbReference type="SUPFAM" id="SSF52047">
    <property type="entry name" value="RNI-like"/>
    <property type="match status" value="1"/>
</dbReference>
<name>A0AAV2SK35_MEGNR</name>
<gene>
    <name evidence="1" type="ORF">MNOR_LOCUS37773</name>
</gene>
<evidence type="ECO:0000313" key="2">
    <source>
        <dbReference type="Proteomes" id="UP001497623"/>
    </source>
</evidence>
<reference evidence="1 2" key="1">
    <citation type="submission" date="2024-05" db="EMBL/GenBank/DDBJ databases">
        <authorList>
            <person name="Wallberg A."/>
        </authorList>
    </citation>
    <scope>NUCLEOTIDE SEQUENCE [LARGE SCALE GENOMIC DNA]</scope>
</reference>
<organism evidence="1 2">
    <name type="scientific">Meganyctiphanes norvegica</name>
    <name type="common">Northern krill</name>
    <name type="synonym">Thysanopoda norvegica</name>
    <dbReference type="NCBI Taxonomy" id="48144"/>
    <lineage>
        <taxon>Eukaryota</taxon>
        <taxon>Metazoa</taxon>
        <taxon>Ecdysozoa</taxon>
        <taxon>Arthropoda</taxon>
        <taxon>Crustacea</taxon>
        <taxon>Multicrustacea</taxon>
        <taxon>Malacostraca</taxon>
        <taxon>Eumalacostraca</taxon>
        <taxon>Eucarida</taxon>
        <taxon>Euphausiacea</taxon>
        <taxon>Euphausiidae</taxon>
        <taxon>Meganyctiphanes</taxon>
    </lineage>
</organism>
<feature type="non-terminal residue" evidence="1">
    <location>
        <position position="174"/>
    </location>
</feature>
<dbReference type="PANTHER" id="PTHR20872">
    <property type="match status" value="1"/>
</dbReference>